<gene>
    <name evidence="1" type="ORF">GMOD_00005638</name>
</gene>
<organism evidence="1 2">
    <name type="scientific">Pyrenophora seminiperda CCB06</name>
    <dbReference type="NCBI Taxonomy" id="1302712"/>
    <lineage>
        <taxon>Eukaryota</taxon>
        <taxon>Fungi</taxon>
        <taxon>Dikarya</taxon>
        <taxon>Ascomycota</taxon>
        <taxon>Pezizomycotina</taxon>
        <taxon>Dothideomycetes</taxon>
        <taxon>Pleosporomycetidae</taxon>
        <taxon>Pleosporales</taxon>
        <taxon>Pleosporineae</taxon>
        <taxon>Pleosporaceae</taxon>
        <taxon>Pyrenophora</taxon>
    </lineage>
</organism>
<keyword evidence="2" id="KW-1185">Reference proteome</keyword>
<accession>A0A3M7M9L1</accession>
<name>A0A3M7M9L1_9PLEO</name>
<dbReference type="AlphaFoldDB" id="A0A3M7M9L1"/>
<reference evidence="1 2" key="1">
    <citation type="journal article" date="2014" name="PLoS ONE">
        <title>De novo Genome Assembly of the Fungal Plant Pathogen Pyrenophora semeniperda.</title>
        <authorList>
            <person name="Soliai M.M."/>
            <person name="Meyer S.E."/>
            <person name="Udall J.A."/>
            <person name="Elzinga D.E."/>
            <person name="Hermansen R.A."/>
            <person name="Bodily P.M."/>
            <person name="Hart A.A."/>
            <person name="Coleman C.E."/>
        </authorList>
    </citation>
    <scope>NUCLEOTIDE SEQUENCE [LARGE SCALE GENOMIC DNA]</scope>
    <source>
        <strain evidence="1 2">CCB06</strain>
        <tissue evidence="1">Mycelium</tissue>
    </source>
</reference>
<dbReference type="CDD" id="cd12148">
    <property type="entry name" value="fungal_TF_MHR"/>
    <property type="match status" value="1"/>
</dbReference>
<evidence type="ECO:0000313" key="1">
    <source>
        <dbReference type="EMBL" id="RMZ71128.1"/>
    </source>
</evidence>
<sequence length="490" mass="54829">MKGDKLADAVAADVYHPGFLGPGSYAVLLPQDEEQGQLREREESVASERSDRELTHQHTISKSMRYQMAYDVLSTLRHYNAIRDLIIWYNASNEAGVVPAQIQVDAVNALEAIVDKHDLRRKAPSPELIDQVLDSTARPFVISQSLEARDFHILCSGENLRFEVIGLLLATAGRSLTFGLPFDIADDVLTGDNETLQTAIQALDSDKWNTQGQWLRASWIRLRYMSLRFREEILEFSLIKIDASAEAQLMDISQRIRTSWEALPKHLQYWKTCWEENVPSTICLMLCIVHLTHWYNEFMIQRLIDYSPLTLNTALLRVSIDLLSNTLTLGTVRDRLYDVHRDMLNGMLLFGIPAASVLATALREQHLTGQQFPAEVSRAEIIRMLSVLISHLDAAAHMENSGARHGEANYNLCRKGSKIFTKVIDAVLDSKPVEEVMPVSDSMGQNLGLDLFSGAGLDGFEGMDFPGLGMGLWNGNDMGTDLGTLGPWNA</sequence>
<dbReference type="EMBL" id="KE747826">
    <property type="protein sequence ID" value="RMZ71128.1"/>
    <property type="molecule type" value="Genomic_DNA"/>
</dbReference>
<dbReference type="Proteomes" id="UP000265663">
    <property type="component" value="Unassembled WGS sequence"/>
</dbReference>
<dbReference type="OrthoDB" id="4898680at2759"/>
<proteinExistence type="predicted"/>
<evidence type="ECO:0000313" key="2">
    <source>
        <dbReference type="Proteomes" id="UP000265663"/>
    </source>
</evidence>
<protein>
    <submittedName>
        <fullName evidence="1">Fungal specific transcription factor</fullName>
    </submittedName>
</protein>